<keyword evidence="10" id="KW-1185">Reference proteome</keyword>
<comment type="caution">
    <text evidence="9">The sequence shown here is derived from an EMBL/GenBank/DDBJ whole genome shotgun (WGS) entry which is preliminary data.</text>
</comment>
<proteinExistence type="inferred from homology"/>
<dbReference type="Proteomes" id="UP000094580">
    <property type="component" value="Unassembled WGS sequence"/>
</dbReference>
<evidence type="ECO:0000256" key="3">
    <source>
        <dbReference type="ARBA" id="ARBA00022722"/>
    </source>
</evidence>
<name>A0ABX2ZS16_9BACI</name>
<feature type="binding site" evidence="8">
    <location>
        <position position="63"/>
    </location>
    <ligand>
        <name>Zn(2+)</name>
        <dbReference type="ChEBI" id="CHEBI:29105"/>
        <label>1</label>
        <note>catalytic</note>
    </ligand>
</feature>
<feature type="binding site" evidence="8">
    <location>
        <position position="67"/>
    </location>
    <ligand>
        <name>Zn(2+)</name>
        <dbReference type="ChEBI" id="CHEBI:29105"/>
        <label>2</label>
        <note>catalytic</note>
    </ligand>
</feature>
<feature type="binding site" evidence="8">
    <location>
        <position position="211"/>
    </location>
    <ligand>
        <name>Zn(2+)</name>
        <dbReference type="ChEBI" id="CHEBI:29105"/>
        <label>2</label>
        <note>catalytic</note>
    </ligand>
</feature>
<evidence type="ECO:0000256" key="2">
    <source>
        <dbReference type="ARBA" id="ARBA00022694"/>
    </source>
</evidence>
<dbReference type="EMBL" id="MDKC01000009">
    <property type="protein sequence ID" value="ODG92353.1"/>
    <property type="molecule type" value="Genomic_DNA"/>
</dbReference>
<evidence type="ECO:0000256" key="4">
    <source>
        <dbReference type="ARBA" id="ARBA00022723"/>
    </source>
</evidence>
<evidence type="ECO:0000313" key="10">
    <source>
        <dbReference type="Proteomes" id="UP000094580"/>
    </source>
</evidence>
<evidence type="ECO:0000256" key="1">
    <source>
        <dbReference type="ARBA" id="ARBA00011738"/>
    </source>
</evidence>
<keyword evidence="4 8" id="KW-0479">Metal-binding</keyword>
<dbReference type="RefSeq" id="WP_069033444.1">
    <property type="nucleotide sequence ID" value="NZ_MDKC01000009.1"/>
</dbReference>
<dbReference type="Pfam" id="PF23023">
    <property type="entry name" value="Anti-Pycsar_Apyc1"/>
    <property type="match status" value="1"/>
</dbReference>
<feature type="binding site" evidence="8">
    <location>
        <position position="68"/>
    </location>
    <ligand>
        <name>Zn(2+)</name>
        <dbReference type="ChEBI" id="CHEBI:29105"/>
        <label>2</label>
        <note>catalytic</note>
    </ligand>
</feature>
<comment type="catalytic activity">
    <reaction evidence="8">
        <text>Endonucleolytic cleavage of RNA, removing extra 3' nucleotides from tRNA precursor, generating 3' termini of tRNAs. A 3'-hydroxy group is left at the tRNA terminus and a 5'-phosphoryl group is left at the trailer molecule.</text>
        <dbReference type="EC" id="3.1.26.11"/>
    </reaction>
</comment>
<organism evidence="9 10">
    <name type="scientific">Gottfriedia luciferensis</name>
    <dbReference type="NCBI Taxonomy" id="178774"/>
    <lineage>
        <taxon>Bacteria</taxon>
        <taxon>Bacillati</taxon>
        <taxon>Bacillota</taxon>
        <taxon>Bacilli</taxon>
        <taxon>Bacillales</taxon>
        <taxon>Bacillaceae</taxon>
        <taxon>Gottfriedia</taxon>
    </lineage>
</organism>
<keyword evidence="5 8" id="KW-0255">Endonuclease</keyword>
<gene>
    <name evidence="8" type="primary">rnz</name>
    <name evidence="9" type="ORF">BED47_20470</name>
</gene>
<keyword evidence="6 8" id="KW-0378">Hydrolase</keyword>
<keyword evidence="2 8" id="KW-0819">tRNA processing</keyword>
<feature type="binding site" evidence="8">
    <location>
        <position position="211"/>
    </location>
    <ligand>
        <name>Zn(2+)</name>
        <dbReference type="ChEBI" id="CHEBI:29105"/>
        <label>1</label>
        <note>catalytic</note>
    </ligand>
</feature>
<dbReference type="NCBIfam" id="NF000801">
    <property type="entry name" value="PRK00055.1-3"/>
    <property type="match status" value="1"/>
</dbReference>
<comment type="cofactor">
    <cofactor evidence="8">
        <name>Zn(2+)</name>
        <dbReference type="ChEBI" id="CHEBI:29105"/>
    </cofactor>
    <text evidence="8">Binds 2 Zn(2+) ions.</text>
</comment>
<dbReference type="NCBIfam" id="TIGR02651">
    <property type="entry name" value="RNase_Z"/>
    <property type="match status" value="1"/>
</dbReference>
<dbReference type="PANTHER" id="PTHR46018:SF2">
    <property type="entry name" value="ZINC PHOSPHODIESTERASE ELAC PROTEIN 1"/>
    <property type="match status" value="1"/>
</dbReference>
<feature type="binding site" evidence="8">
    <location>
        <position position="65"/>
    </location>
    <ligand>
        <name>Zn(2+)</name>
        <dbReference type="ChEBI" id="CHEBI:29105"/>
        <label>1</label>
        <note>catalytic</note>
    </ligand>
</feature>
<evidence type="ECO:0000256" key="6">
    <source>
        <dbReference type="ARBA" id="ARBA00022801"/>
    </source>
</evidence>
<evidence type="ECO:0000313" key="9">
    <source>
        <dbReference type="EMBL" id="ODG92353.1"/>
    </source>
</evidence>
<comment type="similarity">
    <text evidence="8">Belongs to the RNase Z family.</text>
</comment>
<comment type="function">
    <text evidence="8">Zinc phosphodiesterase, which displays some tRNA 3'-processing endonuclease activity. Probably involved in tRNA maturation, by removing a 3'-trailer from precursor tRNA.</text>
</comment>
<dbReference type="EC" id="3.1.26.11" evidence="8"/>
<keyword evidence="7 8" id="KW-0862">Zinc</keyword>
<accession>A0ABX2ZS16</accession>
<dbReference type="PANTHER" id="PTHR46018">
    <property type="entry name" value="ZINC PHOSPHODIESTERASE ELAC PROTEIN 1"/>
    <property type="match status" value="1"/>
</dbReference>
<keyword evidence="3 8" id="KW-0540">Nuclease</keyword>
<protein>
    <recommendedName>
        <fullName evidence="8">Ribonuclease Z</fullName>
        <shortName evidence="8">RNase Z</shortName>
        <ecNumber evidence="8">3.1.26.11</ecNumber>
    </recommendedName>
    <alternativeName>
        <fullName evidence="8">tRNA 3 endonuclease</fullName>
    </alternativeName>
    <alternativeName>
        <fullName evidence="8">tRNase Z</fullName>
    </alternativeName>
</protein>
<dbReference type="SUPFAM" id="SSF56281">
    <property type="entry name" value="Metallo-hydrolase/oxidoreductase"/>
    <property type="match status" value="1"/>
</dbReference>
<dbReference type="Gene3D" id="3.60.15.10">
    <property type="entry name" value="Ribonuclease Z/Hydroxyacylglutathione hydrolase-like"/>
    <property type="match status" value="1"/>
</dbReference>
<evidence type="ECO:0000256" key="5">
    <source>
        <dbReference type="ARBA" id="ARBA00022759"/>
    </source>
</evidence>
<feature type="binding site" evidence="8">
    <location>
        <position position="140"/>
    </location>
    <ligand>
        <name>Zn(2+)</name>
        <dbReference type="ChEBI" id="CHEBI:29105"/>
        <label>1</label>
        <note>catalytic</note>
    </ligand>
</feature>
<dbReference type="InterPro" id="IPR036866">
    <property type="entry name" value="RibonucZ/Hydroxyglut_hydro"/>
</dbReference>
<dbReference type="CDD" id="cd07717">
    <property type="entry name" value="RNaseZ_ZiPD-like_MBL-fold"/>
    <property type="match status" value="1"/>
</dbReference>
<evidence type="ECO:0000256" key="7">
    <source>
        <dbReference type="ARBA" id="ARBA00022833"/>
    </source>
</evidence>
<evidence type="ECO:0000256" key="8">
    <source>
        <dbReference type="HAMAP-Rule" id="MF_01818"/>
    </source>
</evidence>
<dbReference type="HAMAP" id="MF_01818">
    <property type="entry name" value="RNase_Z_BN"/>
    <property type="match status" value="1"/>
</dbReference>
<feature type="active site" description="Proton acceptor" evidence="8">
    <location>
        <position position="67"/>
    </location>
</feature>
<feature type="binding site" evidence="8">
    <location>
        <position position="269"/>
    </location>
    <ligand>
        <name>Zn(2+)</name>
        <dbReference type="ChEBI" id="CHEBI:29105"/>
        <label>2</label>
        <note>catalytic</note>
    </ligand>
</feature>
<sequence length="308" mass="34523">MKLVFLGTGAGMPSKGRNVTSIALQLLEERGATWLFDCGEATQHQILHTSIRPRRIEKIFITHCHGDHIFGLPGLLSSRTFLGGEDLLTIYGPKGLKDYVETSFKISGTYLKYPIHYVEISEGIVFEDDQFIVQAVELEHGIQSFGYQIIEKDLPGELNVEELKKIGVKPGPVYKFLKEGKTVTLEDGRILNGKDFIGSSKKGRRIAIAGDTRITDKSNLLARGMDVLVHESTFADDETAHAYDYFHTTSTQIATVAKCEGIKTLYLTHISARYQGEASKKLLDEAREIFDHTYIVNDFDEYAITRND</sequence>
<comment type="subunit">
    <text evidence="1 8">Homodimer.</text>
</comment>
<reference evidence="9 10" key="1">
    <citation type="submission" date="2016-07" db="EMBL/GenBank/DDBJ databases">
        <authorList>
            <person name="Townsley L."/>
            <person name="Shank E.A."/>
        </authorList>
    </citation>
    <scope>NUCLEOTIDE SEQUENCE [LARGE SCALE GENOMIC DNA]</scope>
    <source>
        <strain evidence="9 10">CH01</strain>
    </source>
</reference>
<dbReference type="InterPro" id="IPR013471">
    <property type="entry name" value="RNase_Z/BN"/>
</dbReference>